<sequence>MKRLMLIMIVIVLVLSLVMLPTATYAEVDQVSDTDKMESIRSGIDKHVIDGISDNTLNLSATEAIMYLNIDSELNFQYFKSLSDSNKLELMNSFVQDNFGEILGVSNCYTIVVFDGQAYALTTTTYYSNINNLSLEYYSDGQSPNIMPEAKKKADEEQKKADEEQKKADAEKKKKQADEKKKKDEAKKKADEAKKKADAEKKKKQADEKKKKDEAKKKADAEKKKKDEAKKKKQAEENKKQAEAKKKALAKELKANKNIPLKIKSKSVSYNSIGIPQANIEYKNVGTKKIIAFEITITCYDSYGRLQRQTISNNKAFYGISQGENLKSGESSKATWTLNLFENTTKFNVVVTSVLFSDNSVWRKK</sequence>
<comment type="caution">
    <text evidence="2">The sequence shown here is derived from an EMBL/GenBank/DDBJ whole genome shotgun (WGS) entry which is preliminary data.</text>
</comment>
<name>A0ABW4YIR4_9BACL</name>
<evidence type="ECO:0008006" key="4">
    <source>
        <dbReference type="Google" id="ProtNLM"/>
    </source>
</evidence>
<evidence type="ECO:0000313" key="2">
    <source>
        <dbReference type="EMBL" id="MFD2115596.1"/>
    </source>
</evidence>
<proteinExistence type="predicted"/>
<reference evidence="3" key="1">
    <citation type="journal article" date="2019" name="Int. J. Syst. Evol. Microbiol.">
        <title>The Global Catalogue of Microorganisms (GCM) 10K type strain sequencing project: providing services to taxonomists for standard genome sequencing and annotation.</title>
        <authorList>
            <consortium name="The Broad Institute Genomics Platform"/>
            <consortium name="The Broad Institute Genome Sequencing Center for Infectious Disease"/>
            <person name="Wu L."/>
            <person name="Ma J."/>
        </authorList>
    </citation>
    <scope>NUCLEOTIDE SEQUENCE [LARGE SCALE GENOMIC DNA]</scope>
    <source>
        <strain evidence="3">GH52</strain>
    </source>
</reference>
<evidence type="ECO:0000313" key="3">
    <source>
        <dbReference type="Proteomes" id="UP001597362"/>
    </source>
</evidence>
<evidence type="ECO:0000256" key="1">
    <source>
        <dbReference type="SAM" id="MobiDB-lite"/>
    </source>
</evidence>
<gene>
    <name evidence="2" type="ORF">ACFSJH_07625</name>
</gene>
<dbReference type="EMBL" id="JBHUHO010000020">
    <property type="protein sequence ID" value="MFD2115596.1"/>
    <property type="molecule type" value="Genomic_DNA"/>
</dbReference>
<organism evidence="2 3">
    <name type="scientific">Paenibacillus yanchengensis</name>
    <dbReference type="NCBI Taxonomy" id="2035833"/>
    <lineage>
        <taxon>Bacteria</taxon>
        <taxon>Bacillati</taxon>
        <taxon>Bacillota</taxon>
        <taxon>Bacilli</taxon>
        <taxon>Bacillales</taxon>
        <taxon>Paenibacillaceae</taxon>
        <taxon>Paenibacillus</taxon>
    </lineage>
</organism>
<accession>A0ABW4YIR4</accession>
<feature type="region of interest" description="Disordered" evidence="1">
    <location>
        <begin position="141"/>
        <end position="245"/>
    </location>
</feature>
<protein>
    <recommendedName>
        <fullName evidence="4">DUF4352 domain-containing protein</fullName>
    </recommendedName>
</protein>
<dbReference type="Proteomes" id="UP001597362">
    <property type="component" value="Unassembled WGS sequence"/>
</dbReference>
<keyword evidence="3" id="KW-1185">Reference proteome</keyword>
<dbReference type="RefSeq" id="WP_377770899.1">
    <property type="nucleotide sequence ID" value="NZ_JBHUHO010000020.1"/>
</dbReference>
<feature type="compositionally biased region" description="Basic and acidic residues" evidence="1">
    <location>
        <begin position="149"/>
        <end position="245"/>
    </location>
</feature>